<keyword evidence="3" id="KW-1185">Reference proteome</keyword>
<gene>
    <name evidence="2" type="ORF">GCM10010319_25360</name>
</gene>
<dbReference type="EMBL" id="BAAABW010000014">
    <property type="protein sequence ID" value="GAA0347726.1"/>
    <property type="molecule type" value="Genomic_DNA"/>
</dbReference>
<feature type="region of interest" description="Disordered" evidence="1">
    <location>
        <begin position="19"/>
        <end position="39"/>
    </location>
</feature>
<protein>
    <submittedName>
        <fullName evidence="2">Uncharacterized protein</fullName>
    </submittedName>
</protein>
<reference evidence="2 3" key="1">
    <citation type="journal article" date="2019" name="Int. J. Syst. Evol. Microbiol.">
        <title>The Global Catalogue of Microorganisms (GCM) 10K type strain sequencing project: providing services to taxonomists for standard genome sequencing and annotation.</title>
        <authorList>
            <consortium name="The Broad Institute Genomics Platform"/>
            <consortium name="The Broad Institute Genome Sequencing Center for Infectious Disease"/>
            <person name="Wu L."/>
            <person name="Ma J."/>
        </authorList>
    </citation>
    <scope>NUCLEOTIDE SEQUENCE [LARGE SCALE GENOMIC DNA]</scope>
    <source>
        <strain evidence="2 3">JCM 4565</strain>
    </source>
</reference>
<proteinExistence type="predicted"/>
<name>A0ABN0WVK5_9ACTN</name>
<feature type="region of interest" description="Disordered" evidence="1">
    <location>
        <begin position="80"/>
        <end position="100"/>
    </location>
</feature>
<organism evidence="2 3">
    <name type="scientific">Streptomyces blastmyceticus</name>
    <dbReference type="NCBI Taxonomy" id="68180"/>
    <lineage>
        <taxon>Bacteria</taxon>
        <taxon>Bacillati</taxon>
        <taxon>Actinomycetota</taxon>
        <taxon>Actinomycetes</taxon>
        <taxon>Kitasatosporales</taxon>
        <taxon>Streptomycetaceae</taxon>
        <taxon>Streptomyces</taxon>
    </lineage>
</organism>
<accession>A0ABN0WVK5</accession>
<evidence type="ECO:0000313" key="2">
    <source>
        <dbReference type="EMBL" id="GAA0347726.1"/>
    </source>
</evidence>
<evidence type="ECO:0000313" key="3">
    <source>
        <dbReference type="Proteomes" id="UP001500063"/>
    </source>
</evidence>
<dbReference type="Proteomes" id="UP001500063">
    <property type="component" value="Unassembled WGS sequence"/>
</dbReference>
<comment type="caution">
    <text evidence="2">The sequence shown here is derived from an EMBL/GenBank/DDBJ whole genome shotgun (WGS) entry which is preliminary data.</text>
</comment>
<sequence>MLPTYEKRTKCRRAPLVVRGARRGRSGGTDPPCSPRGKWSLEATKVGPGGLDRAGAVFQANKCSPEVMAELRGFAAGLVTGAPPQPPKHASRAVLNRRTG</sequence>
<evidence type="ECO:0000256" key="1">
    <source>
        <dbReference type="SAM" id="MobiDB-lite"/>
    </source>
</evidence>